<protein>
    <submittedName>
        <fullName evidence="2">Oidioi.mRNA.OKI2018_I69.chr1.g2990.t1.cds</fullName>
    </submittedName>
</protein>
<evidence type="ECO:0000256" key="1">
    <source>
        <dbReference type="SAM" id="MobiDB-lite"/>
    </source>
</evidence>
<dbReference type="Proteomes" id="UP001158576">
    <property type="component" value="Chromosome 1"/>
</dbReference>
<feature type="region of interest" description="Disordered" evidence="1">
    <location>
        <begin position="1"/>
        <end position="26"/>
    </location>
</feature>
<name>A0ABN7SSS1_OIKDI</name>
<evidence type="ECO:0000313" key="3">
    <source>
        <dbReference type="Proteomes" id="UP001158576"/>
    </source>
</evidence>
<dbReference type="EMBL" id="OU015566">
    <property type="protein sequence ID" value="CAG5106761.1"/>
    <property type="molecule type" value="Genomic_DNA"/>
</dbReference>
<accession>A0ABN7SSS1</accession>
<sequence>MVPFRKAPKPLTDSPNPENTLICKRGNNKIPTDKRCPVRVHLRVKNPNLIASKLGKKRKIDGSEYDCWRHSLKIELEEARNKLNYEVKPVKSPCQHNHPAPVDLAPLQKVFKENSVKRSFDKKRVEFNTEYDCLPAEWDGDLKKHVSGEEKYQKKLISARLARRWTAPQGEVAIGSRTLLVQNPLSTRLHARNSIHEQFLQSEISTRDGLPIKIWGLISEFALLHDQDDPCFIDGTFNFCSKLPSVYQQYSFVKYFKSADGKKGLSYPVLFMWLPNKRKDTYRIAFNEVRRLYKEHYGHDLYIGNWRVDYEGNPAKIIKEFWPLALVYGCQFHYAKAIIKNWGLKLGCKKLVYDKELRAKILNIYLGMPFVDPIIVEEAIRKLETEVIPSVCPSKRSKLEAFHKYFIDTWIKKRHANADWNLHELLKRGDTFWTTNQSESLHFSLKNSYTTPPPSIRVASEVLNDYKSFFHGKYVNGQLVPRKLESLERAKNIMYHHAEVERQASAWKIENAVSICLQFSSNENLQTAILNCPSDFVTDELVYTVL</sequence>
<proteinExistence type="predicted"/>
<reference evidence="2 3" key="1">
    <citation type="submission" date="2021-04" db="EMBL/GenBank/DDBJ databases">
        <authorList>
            <person name="Bliznina A."/>
        </authorList>
    </citation>
    <scope>NUCLEOTIDE SEQUENCE [LARGE SCALE GENOMIC DNA]</scope>
</reference>
<keyword evidence="3" id="KW-1185">Reference proteome</keyword>
<evidence type="ECO:0000313" key="2">
    <source>
        <dbReference type="EMBL" id="CAG5106761.1"/>
    </source>
</evidence>
<gene>
    <name evidence="2" type="ORF">OKIOD_LOCUS11755</name>
</gene>
<organism evidence="2 3">
    <name type="scientific">Oikopleura dioica</name>
    <name type="common">Tunicate</name>
    <dbReference type="NCBI Taxonomy" id="34765"/>
    <lineage>
        <taxon>Eukaryota</taxon>
        <taxon>Metazoa</taxon>
        <taxon>Chordata</taxon>
        <taxon>Tunicata</taxon>
        <taxon>Appendicularia</taxon>
        <taxon>Copelata</taxon>
        <taxon>Oikopleuridae</taxon>
        <taxon>Oikopleura</taxon>
    </lineage>
</organism>